<dbReference type="SUPFAM" id="SSF46689">
    <property type="entry name" value="Homeodomain-like"/>
    <property type="match status" value="1"/>
</dbReference>
<gene>
    <name evidence="4" type="ordered locus">NAMH_0213</name>
</gene>
<feature type="domain" description="Sigma-54 factor interaction" evidence="3">
    <location>
        <begin position="3"/>
        <end position="62"/>
    </location>
</feature>
<evidence type="ECO:0000256" key="2">
    <source>
        <dbReference type="ARBA" id="ARBA00022840"/>
    </source>
</evidence>
<dbReference type="Gene3D" id="3.40.50.300">
    <property type="entry name" value="P-loop containing nucleotide triphosphate hydrolases"/>
    <property type="match status" value="1"/>
</dbReference>
<protein>
    <submittedName>
        <fullName evidence="4">Transcriptional regulator, Fis family</fullName>
    </submittedName>
</protein>
<dbReference type="HOGENOM" id="CLU_1170287_0_0_7"/>
<dbReference type="AlphaFoldDB" id="B9L7M9"/>
<name>B9L7M9_NAUPA</name>
<dbReference type="Gene3D" id="1.10.10.60">
    <property type="entry name" value="Homeodomain-like"/>
    <property type="match status" value="1"/>
</dbReference>
<dbReference type="KEGG" id="nam:NAMH_0213"/>
<dbReference type="GO" id="GO:0006355">
    <property type="term" value="P:regulation of DNA-templated transcription"/>
    <property type="evidence" value="ECO:0007669"/>
    <property type="project" value="InterPro"/>
</dbReference>
<dbReference type="Pfam" id="PF14532">
    <property type="entry name" value="Sigma54_activ_2"/>
    <property type="match status" value="1"/>
</dbReference>
<evidence type="ECO:0000313" key="5">
    <source>
        <dbReference type="Proteomes" id="UP000000448"/>
    </source>
</evidence>
<dbReference type="InterPro" id="IPR002078">
    <property type="entry name" value="Sigma_54_int"/>
</dbReference>
<dbReference type="GO" id="GO:0005524">
    <property type="term" value="F:ATP binding"/>
    <property type="evidence" value="ECO:0007669"/>
    <property type="project" value="UniProtKB-KW"/>
</dbReference>
<proteinExistence type="predicted"/>
<evidence type="ECO:0000259" key="3">
    <source>
        <dbReference type="Pfam" id="PF14532"/>
    </source>
</evidence>
<keyword evidence="1" id="KW-0547">Nucleotide-binding</keyword>
<dbReference type="InterPro" id="IPR027417">
    <property type="entry name" value="P-loop_NTPase"/>
</dbReference>
<dbReference type="InterPro" id="IPR009057">
    <property type="entry name" value="Homeodomain-like_sf"/>
</dbReference>
<evidence type="ECO:0000256" key="1">
    <source>
        <dbReference type="ARBA" id="ARBA00022741"/>
    </source>
</evidence>
<sequence>MFLATSEYLKKIKNIADMCKQLKINVYIWGEKGVGKTFLAKYIAPNAVINPKTATINPVILEDFDKNPVLEFKNNFLIATGSQPLNKDILKKYFTMDIELKPLSEHPEDIEDFIDLFKQQAREELKINKHINIANPDISENLNSLKRQIYSMFLLPQQKQDIFEILKHYYENTNEDLTYEEELNNFEKTLFSAMRTKYKSKLQIANHLKINRVTLTKKMKALDV</sequence>
<organism evidence="4 5">
    <name type="scientific">Nautilia profundicola (strain ATCC BAA-1463 / DSM 18972 / AmH)</name>
    <dbReference type="NCBI Taxonomy" id="598659"/>
    <lineage>
        <taxon>Bacteria</taxon>
        <taxon>Pseudomonadati</taxon>
        <taxon>Campylobacterota</taxon>
        <taxon>Epsilonproteobacteria</taxon>
        <taxon>Nautiliales</taxon>
        <taxon>Nautiliaceae</taxon>
        <taxon>Nautilia</taxon>
    </lineage>
</organism>
<accession>B9L7M9</accession>
<dbReference type="EMBL" id="CP001279">
    <property type="protein sequence ID" value="ACM92356.1"/>
    <property type="molecule type" value="Genomic_DNA"/>
</dbReference>
<reference evidence="4 5" key="1">
    <citation type="journal article" date="2009" name="PLoS Genet.">
        <title>Adaptations to submarine hydrothermal environments exemplified by the genome of Nautilia profundicola.</title>
        <authorList>
            <person name="Campbell B.J."/>
            <person name="Smith J.L."/>
            <person name="Hanson T.E."/>
            <person name="Klotz M.G."/>
            <person name="Stein L.Y."/>
            <person name="Lee C.K."/>
            <person name="Wu D."/>
            <person name="Robinson J.M."/>
            <person name="Khouri H.M."/>
            <person name="Eisen J.A."/>
            <person name="Cary S.C."/>
        </authorList>
    </citation>
    <scope>NUCLEOTIDE SEQUENCE [LARGE SCALE GENOMIC DNA]</scope>
    <source>
        <strain evidence="5">ATCC BAA-1463 / DSM 18972 / AmH</strain>
    </source>
</reference>
<evidence type="ECO:0000313" key="4">
    <source>
        <dbReference type="EMBL" id="ACM92356.1"/>
    </source>
</evidence>
<dbReference type="SUPFAM" id="SSF52540">
    <property type="entry name" value="P-loop containing nucleoside triphosphate hydrolases"/>
    <property type="match status" value="1"/>
</dbReference>
<keyword evidence="2" id="KW-0067">ATP-binding</keyword>
<dbReference type="STRING" id="598659.NAMH_0213"/>
<dbReference type="OrthoDB" id="9813717at2"/>
<keyword evidence="5" id="KW-1185">Reference proteome</keyword>
<dbReference type="Proteomes" id="UP000000448">
    <property type="component" value="Chromosome"/>
</dbReference>
<dbReference type="eggNOG" id="COG2204">
    <property type="taxonomic scope" value="Bacteria"/>
</dbReference>
<dbReference type="PANTHER" id="PTHR32071">
    <property type="entry name" value="TRANSCRIPTIONAL REGULATORY PROTEIN"/>
    <property type="match status" value="1"/>
</dbReference>
<dbReference type="RefSeq" id="WP_012663728.1">
    <property type="nucleotide sequence ID" value="NC_012115.1"/>
</dbReference>